<dbReference type="GO" id="GO:0005524">
    <property type="term" value="F:ATP binding"/>
    <property type="evidence" value="ECO:0007669"/>
    <property type="project" value="UniProtKB-UniRule"/>
</dbReference>
<dbReference type="SMART" id="SM00129">
    <property type="entry name" value="KISc"/>
    <property type="match status" value="1"/>
</dbReference>
<dbReference type="PROSITE" id="PS50067">
    <property type="entry name" value="KINESIN_MOTOR_2"/>
    <property type="match status" value="1"/>
</dbReference>
<dbReference type="PRINTS" id="PR00380">
    <property type="entry name" value="KINESINHEAVY"/>
</dbReference>
<dbReference type="GO" id="GO:0008017">
    <property type="term" value="F:microtubule binding"/>
    <property type="evidence" value="ECO:0007669"/>
    <property type="project" value="InterPro"/>
</dbReference>
<dbReference type="SMART" id="SM00240">
    <property type="entry name" value="FHA"/>
    <property type="match status" value="1"/>
</dbReference>
<feature type="binding site" evidence="9">
    <location>
        <begin position="102"/>
        <end position="109"/>
    </location>
    <ligand>
        <name>ATP</name>
        <dbReference type="ChEBI" id="CHEBI:30616"/>
    </ligand>
</feature>
<dbReference type="Gene3D" id="2.30.30.190">
    <property type="entry name" value="CAP Gly-rich-like domain"/>
    <property type="match status" value="1"/>
</dbReference>
<dbReference type="Pfam" id="PF12473">
    <property type="entry name" value="DUF3694"/>
    <property type="match status" value="2"/>
</dbReference>
<organism evidence="14 15">
    <name type="scientific">Daphnia sinensis</name>
    <dbReference type="NCBI Taxonomy" id="1820382"/>
    <lineage>
        <taxon>Eukaryota</taxon>
        <taxon>Metazoa</taxon>
        <taxon>Ecdysozoa</taxon>
        <taxon>Arthropoda</taxon>
        <taxon>Crustacea</taxon>
        <taxon>Branchiopoda</taxon>
        <taxon>Diplostraca</taxon>
        <taxon>Cladocera</taxon>
        <taxon>Anomopoda</taxon>
        <taxon>Daphniidae</taxon>
        <taxon>Daphnia</taxon>
        <taxon>Daphnia similis group</taxon>
    </lineage>
</organism>
<dbReference type="PANTHER" id="PTHR47117">
    <property type="entry name" value="STAR-RELATED LIPID TRANSFER PROTEIN 9"/>
    <property type="match status" value="1"/>
</dbReference>
<feature type="domain" description="CAP-Gly" evidence="13">
    <location>
        <begin position="1719"/>
        <end position="1761"/>
    </location>
</feature>
<dbReference type="SUPFAM" id="SSF74924">
    <property type="entry name" value="Cap-Gly domain"/>
    <property type="match status" value="1"/>
</dbReference>
<dbReference type="InterPro" id="IPR027417">
    <property type="entry name" value="P-loop_NTPase"/>
</dbReference>
<dbReference type="InterPro" id="IPR000253">
    <property type="entry name" value="FHA_dom"/>
</dbReference>
<feature type="domain" description="Kinesin motor" evidence="12">
    <location>
        <begin position="5"/>
        <end position="354"/>
    </location>
</feature>
<dbReference type="Proteomes" id="UP000820818">
    <property type="component" value="Linkage Group LG6"/>
</dbReference>
<dbReference type="PROSITE" id="PS50006">
    <property type="entry name" value="FHA_DOMAIN"/>
    <property type="match status" value="1"/>
</dbReference>
<evidence type="ECO:0000259" key="12">
    <source>
        <dbReference type="PROSITE" id="PS50067"/>
    </source>
</evidence>
<feature type="region of interest" description="Disordered" evidence="10">
    <location>
        <begin position="1776"/>
        <end position="1827"/>
    </location>
</feature>
<feature type="region of interest" description="Disordered" evidence="10">
    <location>
        <begin position="1536"/>
        <end position="1564"/>
    </location>
</feature>
<keyword evidence="4 9" id="KW-0547">Nucleotide-binding</keyword>
<evidence type="ECO:0000256" key="8">
    <source>
        <dbReference type="ARBA" id="ARBA00023212"/>
    </source>
</evidence>
<dbReference type="InterPro" id="IPR032405">
    <property type="entry name" value="Kinesin_assoc"/>
</dbReference>
<dbReference type="EMBL" id="WJBH02000006">
    <property type="protein sequence ID" value="KAI9556790.1"/>
    <property type="molecule type" value="Genomic_DNA"/>
</dbReference>
<dbReference type="SMART" id="SM01052">
    <property type="entry name" value="CAP_GLY"/>
    <property type="match status" value="1"/>
</dbReference>
<feature type="compositionally biased region" description="Low complexity" evidence="10">
    <location>
        <begin position="1428"/>
        <end position="1438"/>
    </location>
</feature>
<evidence type="ECO:0000256" key="9">
    <source>
        <dbReference type="PROSITE-ProRule" id="PRU00283"/>
    </source>
</evidence>
<dbReference type="Gene3D" id="3.40.850.10">
    <property type="entry name" value="Kinesin motor domain"/>
    <property type="match status" value="1"/>
</dbReference>
<dbReference type="Pfam" id="PF16183">
    <property type="entry name" value="Kinesin_assoc"/>
    <property type="match status" value="1"/>
</dbReference>
<dbReference type="InterPro" id="IPR001752">
    <property type="entry name" value="Kinesin_motor_dom"/>
</dbReference>
<evidence type="ECO:0000256" key="10">
    <source>
        <dbReference type="SAM" id="MobiDB-lite"/>
    </source>
</evidence>
<dbReference type="InterPro" id="IPR000938">
    <property type="entry name" value="CAP-Gly_domain"/>
</dbReference>
<reference evidence="14 15" key="1">
    <citation type="submission" date="2022-05" db="EMBL/GenBank/DDBJ databases">
        <title>A multi-omics perspective on studying reproductive biology in Daphnia sinensis.</title>
        <authorList>
            <person name="Jia J."/>
        </authorList>
    </citation>
    <scope>NUCLEOTIDE SEQUENCE [LARGE SCALE GENOMIC DNA]</scope>
    <source>
        <strain evidence="14 15">WSL</strain>
    </source>
</reference>
<dbReference type="InterPro" id="IPR022140">
    <property type="entry name" value="Kinesin-like_KIF1-typ"/>
</dbReference>
<dbReference type="FunFam" id="2.30.30.190:FF:000014">
    <property type="entry name" value="Uncharacterized protein, isoform E"/>
    <property type="match status" value="1"/>
</dbReference>
<dbReference type="GO" id="GO:0003777">
    <property type="term" value="F:microtubule motor activity"/>
    <property type="evidence" value="ECO:0007669"/>
    <property type="project" value="InterPro"/>
</dbReference>
<dbReference type="InterPro" id="IPR022164">
    <property type="entry name" value="Kinesin-like"/>
</dbReference>
<dbReference type="GO" id="GO:0005874">
    <property type="term" value="C:microtubule"/>
    <property type="evidence" value="ECO:0007669"/>
    <property type="project" value="UniProtKB-KW"/>
</dbReference>
<dbReference type="CDD" id="cd01365">
    <property type="entry name" value="KISc_KIF1A_KIF1B"/>
    <property type="match status" value="1"/>
</dbReference>
<dbReference type="SUPFAM" id="SSF52540">
    <property type="entry name" value="P-loop containing nucleoside triphosphate hydrolases"/>
    <property type="match status" value="1"/>
</dbReference>
<accession>A0AAD5L7L6</accession>
<keyword evidence="6" id="KW-0175">Coiled coil</keyword>
<evidence type="ECO:0008006" key="16">
    <source>
        <dbReference type="Google" id="ProtNLM"/>
    </source>
</evidence>
<feature type="domain" description="FHA" evidence="11">
    <location>
        <begin position="470"/>
        <end position="521"/>
    </location>
</feature>
<keyword evidence="2" id="KW-0963">Cytoplasm</keyword>
<comment type="subcellular location">
    <subcellularLocation>
        <location evidence="1">Cytoplasm</location>
        <location evidence="1">Cytoskeleton</location>
    </subcellularLocation>
</comment>
<evidence type="ECO:0000256" key="3">
    <source>
        <dbReference type="ARBA" id="ARBA00022701"/>
    </source>
</evidence>
<evidence type="ECO:0000256" key="6">
    <source>
        <dbReference type="ARBA" id="ARBA00023054"/>
    </source>
</evidence>
<dbReference type="InterPro" id="IPR036961">
    <property type="entry name" value="Kinesin_motor_dom_sf"/>
</dbReference>
<evidence type="ECO:0000256" key="4">
    <source>
        <dbReference type="ARBA" id="ARBA00022741"/>
    </source>
</evidence>
<keyword evidence="7 9" id="KW-0505">Motor protein</keyword>
<evidence type="ECO:0000256" key="7">
    <source>
        <dbReference type="ARBA" id="ARBA00023175"/>
    </source>
</evidence>
<dbReference type="Gene3D" id="6.10.250.2520">
    <property type="match status" value="1"/>
</dbReference>
<gene>
    <name evidence="14" type="ORF">GHT06_016581</name>
</gene>
<dbReference type="InterPro" id="IPR019821">
    <property type="entry name" value="Kinesin_motor_CS"/>
</dbReference>
<dbReference type="CDD" id="cd22706">
    <property type="entry name" value="FHA_KIF13"/>
    <property type="match status" value="1"/>
</dbReference>
<evidence type="ECO:0000256" key="1">
    <source>
        <dbReference type="ARBA" id="ARBA00004245"/>
    </source>
</evidence>
<evidence type="ECO:0000313" key="15">
    <source>
        <dbReference type="Proteomes" id="UP000820818"/>
    </source>
</evidence>
<evidence type="ECO:0000256" key="5">
    <source>
        <dbReference type="ARBA" id="ARBA00022840"/>
    </source>
</evidence>
<evidence type="ECO:0000313" key="14">
    <source>
        <dbReference type="EMBL" id="KAI9556790.1"/>
    </source>
</evidence>
<protein>
    <recommendedName>
        <fullName evidence="16">Kinesin-like protein KIF13A</fullName>
    </recommendedName>
</protein>
<comment type="similarity">
    <text evidence="9">Belongs to the TRAFAC class myosin-kinesin ATPase superfamily. Kinesin family.</text>
</comment>
<dbReference type="PROSITE" id="PS00845">
    <property type="entry name" value="CAP_GLY_1"/>
    <property type="match status" value="1"/>
</dbReference>
<dbReference type="InterPro" id="IPR036859">
    <property type="entry name" value="CAP-Gly_dom_sf"/>
</dbReference>
<dbReference type="SUPFAM" id="SSF49879">
    <property type="entry name" value="SMAD/FHA domain"/>
    <property type="match status" value="1"/>
</dbReference>
<dbReference type="Pfam" id="PF00225">
    <property type="entry name" value="Kinesin"/>
    <property type="match status" value="1"/>
</dbReference>
<keyword evidence="5 9" id="KW-0067">ATP-binding</keyword>
<proteinExistence type="inferred from homology"/>
<dbReference type="FunFam" id="3.40.850.10:FF:000010">
    <property type="entry name" value="Kinesin family member 13A"/>
    <property type="match status" value="1"/>
</dbReference>
<name>A0AAD5L7L6_9CRUS</name>
<evidence type="ECO:0000259" key="11">
    <source>
        <dbReference type="PROSITE" id="PS50006"/>
    </source>
</evidence>
<dbReference type="Gene3D" id="2.60.200.20">
    <property type="match status" value="1"/>
</dbReference>
<comment type="caution">
    <text evidence="14">The sequence shown here is derived from an EMBL/GenBank/DDBJ whole genome shotgun (WGS) entry which is preliminary data.</text>
</comment>
<keyword evidence="15" id="KW-1185">Reference proteome</keyword>
<dbReference type="InterPro" id="IPR008984">
    <property type="entry name" value="SMAD_FHA_dom_sf"/>
</dbReference>
<dbReference type="Pfam" id="PF00498">
    <property type="entry name" value="FHA"/>
    <property type="match status" value="1"/>
</dbReference>
<keyword evidence="3" id="KW-0493">Microtubule</keyword>
<feature type="compositionally biased region" description="Polar residues" evidence="10">
    <location>
        <begin position="1545"/>
        <end position="1564"/>
    </location>
</feature>
<sequence length="1827" mass="203737">MSNDKVQVAVRVRPFNRREIDLNTKCVVEMLDSQTVLHHPSTLDKPPESRKEPKSFTFDHCFLSVDEEDSRYSSQEKVFEALGQDLLENAFQGYNACIFAYGQTGSGKSYTMMGTQNNPGIIPRLCNALFDRIKRLKEEEPSLMCKVEVSYMEIYNEKVHDLLDPGAHKQSLKVREHSVLGPYVDGLAQLAVTSYQDIEVLMGEGNKSRTVAATNMNSESSRSHAVFNVILTQIFTDPFSGVTGEKVSKMSLVDLAGSERVSKTGAVGDRLKEGSNINKSLTTLGLVISKLADQATLKNKDKFVPYRDSVLTWLLKDNLGGNSRTVMVATISPASDNYEETLSTLRYADRAKRIVCHAVVNEDPNGRIIRELREELEFLKEQLKHAVYRDDLSEQLHQSEKLMSAMSETWEEKLVKTERVHHDRQQALEKMGISVQASGIQVEKNKFYLVNLNADPSLNELLVYYLKDRTLVGRQDADSQPDIQLSGLGIQTEHCQLLIENGQLFMEPIGVAPCFLNGSPVIARVLLRHGDRLLWGNNHFFRVNCPRPSPTSEEQVQPDFNFAREELVLKEMSNDPIQTAIARLEKQHEEDKQRALQRQRQEYERHFHQLRTSLLSPMSPSSSFSSLDLSGRSLRGGVGLGTPRSERWAQEKDEVFRRSLAQLREDIVRANALAREANVLAEELGKQTRFSVTLQIPPANLSPNRKRIGLVSEPAILVRRTGKPNQIWSLDKLDLKLVDMRDLYNEFKNVDPLNRRENPFLSPGSDPFYELQESHSLIGVANIYMDVLFHDVRLNYFVPIISQQGEVAGKLQVELSRIAGQFPTDHMCESDSGENWDEQDEDVTSNGNCSTITCRVSIHQVCGLPASLSHFVFCQYNMFGQTEAVVVPTVMSNEDEDRRNQNDVRIRFDHVKDFTVPLTEEFVDLCSEGALSIEVWGHRSGGFTAGKTAWEVEQQQLAKVRSLADKWREVSRRIELWVEIQELSDSGEYVPVEVIHRDCLSGGVYQLRQGQQRRVCVRVRPVRDSGTLPLVCESVTCVEIGSVSARSKLQKQLDSYQEEDLLLLRDKWSDAVARRRQHLDQQLQRLMQKPDKTDSDIEREQSLVNQWVSLTEERNAVLIPISSSGIPGAPVPTDWNPPAGLERHVPVLFLDLNPDDLSAPYQSNLHGSFENSSFLDGLNMVDDGQFMAAAGSNSILPKEHGGQFSSLPIIRYLDNEDVGAIAAWDSSIHDSLYLNRVTEANERVYLILKATVRLSHPSPMDLILRKRLAINIYKKQSLTSILKKKIGRVDSITSSGVMYEIVSNVPKASEELEDRESLAQLAASGEDVYSEDGETYIEKYTKSVGAVESILTLDRLRQNLAVKELLQNQQGGKTSSTMRKTLSVPNLSQLLRWQEENSNGSTGKMGRSESLANFAAEILGIQGRDKNTTTGSPNSPSSEVARRSLDSTVTRPNYLNLNANAGLGRLNQSSPSPASSRLVSRMTTLHEENPTAGNHAISSLVLVDKLETTPEIMEDKNEEEAELDMIDNESRLQVHADENGPQGESVYSSGYGSNGASEVTLSSTNEDECSLRSCSVSTEETPDHPIAQPLPQPPIASTCEVNQEEFEKTLTVVSTECGVVRRSKASVDKLTALKAHRSSCPTALTVNESLNLNNSYGSAHSSSSNVSIERLTATDDEETPSEVTAVTSKPSKPLPEWVTVGESILVRPYNWSGLISFIGATQFASGTWIGVTLDAPTGKHDGSVQGVCYFNCKPKHGIFVKVDKLILDKRGRALHSSRVSTSEMQSHAMKRSQSKAEGMSESARKLALSGDSSMRRSKSRGDGLNRH</sequence>
<evidence type="ECO:0000259" key="13">
    <source>
        <dbReference type="PROSITE" id="PS50245"/>
    </source>
</evidence>
<evidence type="ECO:0000256" key="2">
    <source>
        <dbReference type="ARBA" id="ARBA00022490"/>
    </source>
</evidence>
<keyword evidence="8" id="KW-0206">Cytoskeleton</keyword>
<dbReference type="PROSITE" id="PS50245">
    <property type="entry name" value="CAP_GLY_2"/>
    <property type="match status" value="1"/>
</dbReference>
<dbReference type="Pfam" id="PF01302">
    <property type="entry name" value="CAP_GLY"/>
    <property type="match status" value="1"/>
</dbReference>
<feature type="region of interest" description="Disordered" evidence="10">
    <location>
        <begin position="1422"/>
        <end position="1452"/>
    </location>
</feature>
<dbReference type="PROSITE" id="PS00411">
    <property type="entry name" value="KINESIN_MOTOR_1"/>
    <property type="match status" value="1"/>
</dbReference>
<dbReference type="GO" id="GO:0007018">
    <property type="term" value="P:microtubule-based movement"/>
    <property type="evidence" value="ECO:0007669"/>
    <property type="project" value="InterPro"/>
</dbReference>
<dbReference type="Pfam" id="PF12423">
    <property type="entry name" value="KIF1B"/>
    <property type="match status" value="1"/>
</dbReference>